<evidence type="ECO:0000313" key="2">
    <source>
        <dbReference type="Proteomes" id="UP000237819"/>
    </source>
</evidence>
<organism evidence="1 2">
    <name type="scientific">Blastopirellula marina</name>
    <dbReference type="NCBI Taxonomy" id="124"/>
    <lineage>
        <taxon>Bacteria</taxon>
        <taxon>Pseudomonadati</taxon>
        <taxon>Planctomycetota</taxon>
        <taxon>Planctomycetia</taxon>
        <taxon>Pirellulales</taxon>
        <taxon>Pirellulaceae</taxon>
        <taxon>Blastopirellula</taxon>
    </lineage>
</organism>
<accession>A0A2S8GMQ8</accession>
<reference evidence="1 2" key="1">
    <citation type="submission" date="2018-02" db="EMBL/GenBank/DDBJ databases">
        <title>Comparative genomes isolates from brazilian mangrove.</title>
        <authorList>
            <person name="Araujo J.E."/>
            <person name="Taketani R.G."/>
            <person name="Silva M.C.P."/>
            <person name="Loureco M.V."/>
            <person name="Andreote F.D."/>
        </authorList>
    </citation>
    <scope>NUCLEOTIDE SEQUENCE [LARGE SCALE GENOMIC DNA]</scope>
    <source>
        <strain evidence="1 2">Nap-Phe MGV</strain>
    </source>
</reference>
<dbReference type="EMBL" id="PUHZ01000013">
    <property type="protein sequence ID" value="PQO45723.1"/>
    <property type="molecule type" value="Genomic_DNA"/>
</dbReference>
<gene>
    <name evidence="1" type="ORF">C5Y93_12395</name>
</gene>
<name>A0A2S8GMQ8_9BACT</name>
<dbReference type="Proteomes" id="UP000237819">
    <property type="component" value="Unassembled WGS sequence"/>
</dbReference>
<sequence>MVLRRIAGDRRRAGQVAEGVQDFVQLCLAGVHRVIFVVQFHERKQLNVPCEFRIAAIAQNRVRVPSRKEPIGVMVIMGGERDLLQVVGAGHASRGFASLLHGR</sequence>
<proteinExistence type="predicted"/>
<comment type="caution">
    <text evidence="1">The sequence shown here is derived from an EMBL/GenBank/DDBJ whole genome shotgun (WGS) entry which is preliminary data.</text>
</comment>
<protein>
    <submittedName>
        <fullName evidence="1">Uncharacterized protein</fullName>
    </submittedName>
</protein>
<evidence type="ECO:0000313" key="1">
    <source>
        <dbReference type="EMBL" id="PQO45723.1"/>
    </source>
</evidence>
<dbReference type="AlphaFoldDB" id="A0A2S8GMQ8"/>